<accession>A0A059A5Q2</accession>
<dbReference type="InParanoid" id="A0A059A5Q2"/>
<reference evidence="1" key="1">
    <citation type="submission" date="2013-07" db="EMBL/GenBank/DDBJ databases">
        <title>The genome of Eucalyptus grandis.</title>
        <authorList>
            <person name="Schmutz J."/>
            <person name="Hayes R."/>
            <person name="Myburg A."/>
            <person name="Tuskan G."/>
            <person name="Grattapaglia D."/>
            <person name="Rokhsar D.S."/>
        </authorList>
    </citation>
    <scope>NUCLEOTIDE SEQUENCE</scope>
    <source>
        <tissue evidence="1">Leaf extractions</tissue>
    </source>
</reference>
<proteinExistence type="predicted"/>
<gene>
    <name evidence="1" type="ORF">EUGRSUZ_K02746</name>
</gene>
<organism evidence="1">
    <name type="scientific">Eucalyptus grandis</name>
    <name type="common">Flooded gum</name>
    <dbReference type="NCBI Taxonomy" id="71139"/>
    <lineage>
        <taxon>Eukaryota</taxon>
        <taxon>Viridiplantae</taxon>
        <taxon>Streptophyta</taxon>
        <taxon>Embryophyta</taxon>
        <taxon>Tracheophyta</taxon>
        <taxon>Spermatophyta</taxon>
        <taxon>Magnoliopsida</taxon>
        <taxon>eudicotyledons</taxon>
        <taxon>Gunneridae</taxon>
        <taxon>Pentapetalae</taxon>
        <taxon>rosids</taxon>
        <taxon>malvids</taxon>
        <taxon>Myrtales</taxon>
        <taxon>Myrtaceae</taxon>
        <taxon>Myrtoideae</taxon>
        <taxon>Eucalypteae</taxon>
        <taxon>Eucalyptus</taxon>
    </lineage>
</organism>
<name>A0A059A5Q2_EUCGR</name>
<dbReference type="EMBL" id="KK198763">
    <property type="protein sequence ID" value="KCW49163.1"/>
    <property type="molecule type" value="Genomic_DNA"/>
</dbReference>
<sequence length="74" mass="8689">MDGIFFSADIIVPGILTVKWSPDLKDVCCFDACWRYRRVDAYKDSRSHLLLVGKCEYTHTHTHTHIFNLKFELN</sequence>
<evidence type="ECO:0000313" key="1">
    <source>
        <dbReference type="EMBL" id="KCW49163.1"/>
    </source>
</evidence>
<protein>
    <submittedName>
        <fullName evidence="1">Uncharacterized protein</fullName>
    </submittedName>
</protein>
<dbReference type="AlphaFoldDB" id="A0A059A5Q2"/>
<dbReference type="Gramene" id="KCW49163">
    <property type="protein sequence ID" value="KCW49163"/>
    <property type="gene ID" value="EUGRSUZ_K02746"/>
</dbReference>